<protein>
    <recommendedName>
        <fullName evidence="1">AB hydrolase-1 domain-containing protein</fullName>
    </recommendedName>
</protein>
<keyword evidence="3" id="KW-1185">Reference proteome</keyword>
<evidence type="ECO:0000313" key="3">
    <source>
        <dbReference type="Proteomes" id="UP000774326"/>
    </source>
</evidence>
<dbReference type="AlphaFoldDB" id="A0A9P8TKE3"/>
<comment type="caution">
    <text evidence="2">The sequence shown here is derived from an EMBL/GenBank/DDBJ whole genome shotgun (WGS) entry which is preliminary data.</text>
</comment>
<gene>
    <name evidence="2" type="ORF">WICPIJ_006262</name>
</gene>
<reference evidence="2" key="2">
    <citation type="submission" date="2021-01" db="EMBL/GenBank/DDBJ databases">
        <authorList>
            <person name="Schikora-Tamarit M.A."/>
        </authorList>
    </citation>
    <scope>NUCLEOTIDE SEQUENCE</scope>
    <source>
        <strain evidence="2">CBS2887</strain>
    </source>
</reference>
<dbReference type="InterPro" id="IPR029058">
    <property type="entry name" value="AB_hydrolase_fold"/>
</dbReference>
<feature type="domain" description="AB hydrolase-1" evidence="1">
    <location>
        <begin position="122"/>
        <end position="430"/>
    </location>
</feature>
<reference evidence="2" key="1">
    <citation type="journal article" date="2021" name="Open Biol.">
        <title>Shared evolutionary footprints suggest mitochondrial oxidative damage underlies multiple complex I losses in fungi.</title>
        <authorList>
            <person name="Schikora-Tamarit M.A."/>
            <person name="Marcet-Houben M."/>
            <person name="Nosek J."/>
            <person name="Gabaldon T."/>
        </authorList>
    </citation>
    <scope>NUCLEOTIDE SEQUENCE</scope>
    <source>
        <strain evidence="2">CBS2887</strain>
    </source>
</reference>
<dbReference type="GO" id="GO:0004623">
    <property type="term" value="F:phospholipase A2 activity"/>
    <property type="evidence" value="ECO:0007669"/>
    <property type="project" value="TreeGrafter"/>
</dbReference>
<dbReference type="PANTHER" id="PTHR42886:SF23">
    <property type="entry name" value="1-ACYLGLYCEROL-3-PHOSPHATE O-ACYLTRANSFERASE ICT1-RELATED"/>
    <property type="match status" value="1"/>
</dbReference>
<dbReference type="Proteomes" id="UP000774326">
    <property type="component" value="Unassembled WGS sequence"/>
</dbReference>
<dbReference type="SUPFAM" id="SSF53474">
    <property type="entry name" value="alpha/beta-Hydrolases"/>
    <property type="match status" value="1"/>
</dbReference>
<dbReference type="PANTHER" id="PTHR42886">
    <property type="entry name" value="RE40534P-RELATED"/>
    <property type="match status" value="1"/>
</dbReference>
<organism evidence="2 3">
    <name type="scientific">Wickerhamomyces pijperi</name>
    <name type="common">Yeast</name>
    <name type="synonym">Pichia pijperi</name>
    <dbReference type="NCBI Taxonomy" id="599730"/>
    <lineage>
        <taxon>Eukaryota</taxon>
        <taxon>Fungi</taxon>
        <taxon>Dikarya</taxon>
        <taxon>Ascomycota</taxon>
        <taxon>Saccharomycotina</taxon>
        <taxon>Saccharomycetes</taxon>
        <taxon>Phaffomycetales</taxon>
        <taxon>Wickerhamomycetaceae</taxon>
        <taxon>Wickerhamomyces</taxon>
    </lineage>
</organism>
<dbReference type="Pfam" id="PF00561">
    <property type="entry name" value="Abhydrolase_1"/>
    <property type="match status" value="1"/>
</dbReference>
<evidence type="ECO:0000259" key="1">
    <source>
        <dbReference type="Pfam" id="PF00561"/>
    </source>
</evidence>
<proteinExistence type="predicted"/>
<dbReference type="GO" id="GO:0006654">
    <property type="term" value="P:phosphatidic acid biosynthetic process"/>
    <property type="evidence" value="ECO:0007669"/>
    <property type="project" value="TreeGrafter"/>
</dbReference>
<name>A0A9P8TKE3_WICPI</name>
<accession>A0A9P8TKE3</accession>
<dbReference type="OrthoDB" id="7457040at2759"/>
<dbReference type="Gene3D" id="3.40.50.1820">
    <property type="entry name" value="alpha/beta hydrolase"/>
    <property type="match status" value="1"/>
</dbReference>
<dbReference type="GO" id="GO:0055088">
    <property type="term" value="P:lipid homeostasis"/>
    <property type="evidence" value="ECO:0007669"/>
    <property type="project" value="TreeGrafter"/>
</dbReference>
<evidence type="ECO:0000313" key="2">
    <source>
        <dbReference type="EMBL" id="KAH3682803.1"/>
    </source>
</evidence>
<sequence>MFPNKSSYIRQFSSISNVVLNRSKKTLAQKLLQSSSTTKAAKSEILQHLNLDYKRSTSLYFNWLFNNPKKLLTKYEDSLLNSLKLSESVKFSKGTVAGLHQLYFRNESKNKDLDPQISTPTVLIHGFAASGVFYHRNFPELTSKFTHLYTLDMPSVGLSDSFDLKDVQRIKYDFKLDSKTGEYQITWKDKAKAKESIAKVEDYYVERIEQWRIANKIERFNLVSHSFGGLISSKYCQKYPERVAKLALISPVGVEKSVFSINNSTISGFVQSSHPQLETYYKPSLIPSMILKFGFSITKIMGPFGINLISRYLSMRYARNSTNVQQIDDFIHYTIILFYQRSNSLRNLTTLLNNRLLALNPIMDSVDKLQMPLLFMYGQYDWMNSKAGYLAAMKVNQKTLNSTTTSGVVKDQAQFKIIPNSGHNVFLDNPVAFNEEIVEFLKE</sequence>
<dbReference type="EMBL" id="JAEUBG010003411">
    <property type="protein sequence ID" value="KAH3682803.1"/>
    <property type="molecule type" value="Genomic_DNA"/>
</dbReference>
<dbReference type="GO" id="GO:0035965">
    <property type="term" value="P:cardiolipin acyl-chain remodeling"/>
    <property type="evidence" value="ECO:0007669"/>
    <property type="project" value="TreeGrafter"/>
</dbReference>
<dbReference type="InterPro" id="IPR000073">
    <property type="entry name" value="AB_hydrolase_1"/>
</dbReference>
<dbReference type="GO" id="GO:0005743">
    <property type="term" value="C:mitochondrial inner membrane"/>
    <property type="evidence" value="ECO:0007669"/>
    <property type="project" value="TreeGrafter"/>
</dbReference>
<dbReference type="GO" id="GO:0042171">
    <property type="term" value="F:lysophosphatidic acid acyltransferase activity"/>
    <property type="evidence" value="ECO:0007669"/>
    <property type="project" value="TreeGrafter"/>
</dbReference>